<dbReference type="PANTHER" id="PTHR10683">
    <property type="entry name" value="TRANSALDOLASE"/>
    <property type="match status" value="1"/>
</dbReference>
<sequence>MSVTLLTQLRERLVVDVDSMDPAVAANHSKDARFCDMTSNQGIALAEASRPDRARVLTAACLKVKESIPSGSLEEQVTTALDILTVLFAKEVLPYIEKRVHAQTSPSAAYDTKKTIAHALRLVEEFEANGIPRSKVCIKIPVTPESVLACRDLQKQGINTLGTCLFNLPQALAASQAGCLYVAPYFNELRVHVDAATWKKYENTVGQHPMIAVIGTILKAYKTLGIATLVMPASIVTPDEILALAALYPDHLTISAKILDLLAVDNTTQLDSVKAPAFSPPTGLDIDYLVDDAKALKDAFAADAESARKMADALKIFNDAEEQTKELIRIQLSVL</sequence>
<dbReference type="GO" id="GO:0005975">
    <property type="term" value="P:carbohydrate metabolic process"/>
    <property type="evidence" value="ECO:0007669"/>
    <property type="project" value="InterPro"/>
</dbReference>
<comment type="caution">
    <text evidence="2">The sequence shown here is derived from an EMBL/GenBank/DDBJ whole genome shotgun (WGS) entry which is preliminary data.</text>
</comment>
<dbReference type="Proteomes" id="UP000308730">
    <property type="component" value="Unassembled WGS sequence"/>
</dbReference>
<protein>
    <recommendedName>
        <fullName evidence="4">Transaldolase</fullName>
    </recommendedName>
</protein>
<organism evidence="2 3">
    <name type="scientific">Antrodiella citrinella</name>
    <dbReference type="NCBI Taxonomy" id="2447956"/>
    <lineage>
        <taxon>Eukaryota</taxon>
        <taxon>Fungi</taxon>
        <taxon>Dikarya</taxon>
        <taxon>Basidiomycota</taxon>
        <taxon>Agaricomycotina</taxon>
        <taxon>Agaricomycetes</taxon>
        <taxon>Polyporales</taxon>
        <taxon>Steccherinaceae</taxon>
        <taxon>Antrodiella</taxon>
    </lineage>
</organism>
<dbReference type="InterPro" id="IPR001585">
    <property type="entry name" value="TAL/FSA"/>
</dbReference>
<proteinExistence type="predicted"/>
<accession>A0A4S4N707</accession>
<evidence type="ECO:0000313" key="3">
    <source>
        <dbReference type="Proteomes" id="UP000308730"/>
    </source>
</evidence>
<dbReference type="SUPFAM" id="SSF51569">
    <property type="entry name" value="Aldolase"/>
    <property type="match status" value="1"/>
</dbReference>
<dbReference type="Gene3D" id="3.20.20.70">
    <property type="entry name" value="Aldolase class I"/>
    <property type="match status" value="1"/>
</dbReference>
<keyword evidence="1" id="KW-0704">Schiff base</keyword>
<dbReference type="InterPro" id="IPR013785">
    <property type="entry name" value="Aldolase_TIM"/>
</dbReference>
<keyword evidence="3" id="KW-1185">Reference proteome</keyword>
<reference evidence="2 3" key="1">
    <citation type="submission" date="2019-02" db="EMBL/GenBank/DDBJ databases">
        <title>Genome sequencing of the rare red list fungi Antrodiella citrinella (Flaviporus citrinellus).</title>
        <authorList>
            <person name="Buettner E."/>
            <person name="Kellner H."/>
        </authorList>
    </citation>
    <scope>NUCLEOTIDE SEQUENCE [LARGE SCALE GENOMIC DNA]</scope>
    <source>
        <strain evidence="2 3">DSM 108506</strain>
    </source>
</reference>
<evidence type="ECO:0000256" key="1">
    <source>
        <dbReference type="ARBA" id="ARBA00023270"/>
    </source>
</evidence>
<gene>
    <name evidence="2" type="ORF">EUX98_g88</name>
</gene>
<dbReference type="PANTHER" id="PTHR10683:SF39">
    <property type="entry name" value="TRANSALDOLASE"/>
    <property type="match status" value="1"/>
</dbReference>
<dbReference type="EMBL" id="SGPM01000001">
    <property type="protein sequence ID" value="THH34027.1"/>
    <property type="molecule type" value="Genomic_DNA"/>
</dbReference>
<name>A0A4S4N707_9APHY</name>
<dbReference type="AlphaFoldDB" id="A0A4S4N707"/>
<dbReference type="Pfam" id="PF00923">
    <property type="entry name" value="TAL_FSA"/>
    <property type="match status" value="1"/>
</dbReference>
<dbReference type="GO" id="GO:0004801">
    <property type="term" value="F:transaldolase activity"/>
    <property type="evidence" value="ECO:0007669"/>
    <property type="project" value="TreeGrafter"/>
</dbReference>
<dbReference type="OrthoDB" id="1711136at2759"/>
<evidence type="ECO:0008006" key="4">
    <source>
        <dbReference type="Google" id="ProtNLM"/>
    </source>
</evidence>
<evidence type="ECO:0000313" key="2">
    <source>
        <dbReference type="EMBL" id="THH34027.1"/>
    </source>
</evidence>
<dbReference type="GO" id="GO:0009052">
    <property type="term" value="P:pentose-phosphate shunt, non-oxidative branch"/>
    <property type="evidence" value="ECO:0007669"/>
    <property type="project" value="TreeGrafter"/>
</dbReference>